<comment type="subunit">
    <text evidence="6 8">Forms a cylinder of 14 subunits composed of two heptameric rings stacked back-to-back. Interacts with the co-chaperonin GroES.</text>
</comment>
<dbReference type="InterPro" id="IPR018370">
    <property type="entry name" value="Chaperonin_Cpn60_CS"/>
</dbReference>
<dbReference type="Proteomes" id="UP000245533">
    <property type="component" value="Unassembled WGS sequence"/>
</dbReference>
<dbReference type="SUPFAM" id="SSF48592">
    <property type="entry name" value="GroEL equatorial domain-like"/>
    <property type="match status" value="1"/>
</dbReference>
<evidence type="ECO:0000256" key="8">
    <source>
        <dbReference type="RuleBase" id="RU000419"/>
    </source>
</evidence>
<dbReference type="GO" id="GO:0005524">
    <property type="term" value="F:ATP binding"/>
    <property type="evidence" value="ECO:0007669"/>
    <property type="project" value="UniProtKB-UniRule"/>
</dbReference>
<dbReference type="SUPFAM" id="SSF52029">
    <property type="entry name" value="GroEL apical domain-like"/>
    <property type="match status" value="1"/>
</dbReference>
<dbReference type="PRINTS" id="PR00298">
    <property type="entry name" value="CHAPERONIN60"/>
</dbReference>
<keyword evidence="2 6" id="KW-0547">Nucleotide-binding</keyword>
<dbReference type="NCBIfam" id="NF009489">
    <property type="entry name" value="PRK12851.1"/>
    <property type="match status" value="1"/>
</dbReference>
<comment type="caution">
    <text evidence="11">The sequence shown here is derived from an EMBL/GenBank/DDBJ whole genome shotgun (WGS) entry which is preliminary data.</text>
</comment>
<protein>
    <recommendedName>
        <fullName evidence="6">Chaperonin GroEL</fullName>
        <ecNumber evidence="6">5.6.1.7</ecNumber>
    </recommendedName>
    <alternativeName>
        <fullName evidence="6">60 kDa chaperonin</fullName>
    </alternativeName>
    <alternativeName>
        <fullName evidence="6">Chaperonin-60</fullName>
        <shortName evidence="6">Cpn60</shortName>
    </alternativeName>
</protein>
<dbReference type="EMBL" id="QGGB01000010">
    <property type="protein sequence ID" value="PWN05431.1"/>
    <property type="molecule type" value="Genomic_DNA"/>
</dbReference>
<evidence type="ECO:0000256" key="9">
    <source>
        <dbReference type="SAM" id="Coils"/>
    </source>
</evidence>
<gene>
    <name evidence="6 11" type="primary">groL</name>
    <name evidence="6" type="synonym">groEL</name>
    <name evidence="11" type="ORF">DDZ15_15310</name>
</gene>
<organism evidence="11 12">
    <name type="scientific">Rhodohalobacter mucosus</name>
    <dbReference type="NCBI Taxonomy" id="2079485"/>
    <lineage>
        <taxon>Bacteria</taxon>
        <taxon>Pseudomonadati</taxon>
        <taxon>Balneolota</taxon>
        <taxon>Balneolia</taxon>
        <taxon>Balneolales</taxon>
        <taxon>Balneolaceae</taxon>
        <taxon>Rhodohalobacter</taxon>
    </lineage>
</organism>
<comment type="subcellular location">
    <subcellularLocation>
        <location evidence="6">Cytoplasm</location>
    </subcellularLocation>
</comment>
<dbReference type="InterPro" id="IPR027409">
    <property type="entry name" value="GroEL-like_apical_dom_sf"/>
</dbReference>
<keyword evidence="3 6" id="KW-0067">ATP-binding</keyword>
<dbReference type="NCBIfam" id="NF000592">
    <property type="entry name" value="PRK00013.1"/>
    <property type="match status" value="1"/>
</dbReference>
<dbReference type="InterPro" id="IPR027413">
    <property type="entry name" value="GROEL-like_equatorial_sf"/>
</dbReference>
<evidence type="ECO:0000256" key="5">
    <source>
        <dbReference type="ARBA" id="ARBA00023235"/>
    </source>
</evidence>
<dbReference type="CDD" id="cd03344">
    <property type="entry name" value="GroEL"/>
    <property type="match status" value="1"/>
</dbReference>
<comment type="caution">
    <text evidence="6">Lacks conserved residue(s) required for the propagation of feature annotation.</text>
</comment>
<feature type="coiled-coil region" evidence="9">
    <location>
        <begin position="340"/>
        <end position="367"/>
    </location>
</feature>
<evidence type="ECO:0000313" key="12">
    <source>
        <dbReference type="Proteomes" id="UP000245533"/>
    </source>
</evidence>
<feature type="binding site" evidence="6">
    <location>
        <position position="51"/>
    </location>
    <ligand>
        <name>ATP</name>
        <dbReference type="ChEBI" id="CHEBI:30616"/>
    </ligand>
</feature>
<evidence type="ECO:0000256" key="2">
    <source>
        <dbReference type="ARBA" id="ARBA00022741"/>
    </source>
</evidence>
<evidence type="ECO:0000256" key="7">
    <source>
        <dbReference type="RuleBase" id="RU000418"/>
    </source>
</evidence>
<dbReference type="EC" id="5.6.1.7" evidence="6"/>
<dbReference type="InterPro" id="IPR002423">
    <property type="entry name" value="Cpn60/GroEL/TCP-1"/>
</dbReference>
<dbReference type="FunFam" id="3.50.7.10:FF:000001">
    <property type="entry name" value="60 kDa chaperonin"/>
    <property type="match status" value="1"/>
</dbReference>
<dbReference type="FunFam" id="1.10.560.10:FF:000001">
    <property type="entry name" value="60 kDa chaperonin"/>
    <property type="match status" value="1"/>
</dbReference>
<feature type="binding site" evidence="6">
    <location>
        <begin position="87"/>
        <end position="91"/>
    </location>
    <ligand>
        <name>ATP</name>
        <dbReference type="ChEBI" id="CHEBI:30616"/>
    </ligand>
</feature>
<name>A0A316TP52_9BACT</name>
<keyword evidence="12" id="KW-1185">Reference proteome</keyword>
<dbReference type="Pfam" id="PF00118">
    <property type="entry name" value="Cpn60_TCP1"/>
    <property type="match status" value="1"/>
</dbReference>
<evidence type="ECO:0000256" key="3">
    <source>
        <dbReference type="ARBA" id="ARBA00022840"/>
    </source>
</evidence>
<dbReference type="Gene3D" id="1.10.560.10">
    <property type="entry name" value="GroEL-like equatorial domain"/>
    <property type="match status" value="1"/>
</dbReference>
<dbReference type="SUPFAM" id="SSF54849">
    <property type="entry name" value="GroEL-intermediate domain like"/>
    <property type="match status" value="1"/>
</dbReference>
<keyword evidence="9" id="KW-0175">Coiled coil</keyword>
<dbReference type="NCBIfam" id="NF009487">
    <property type="entry name" value="PRK12849.1"/>
    <property type="match status" value="1"/>
</dbReference>
<feature type="binding site" evidence="6">
    <location>
        <position position="496"/>
    </location>
    <ligand>
        <name>ATP</name>
        <dbReference type="ChEBI" id="CHEBI:30616"/>
    </ligand>
</feature>
<keyword evidence="6" id="KW-0963">Cytoplasm</keyword>
<keyword evidence="4 6" id="KW-0143">Chaperone</keyword>
<dbReference type="InterPro" id="IPR001844">
    <property type="entry name" value="Cpn60/GroEL"/>
</dbReference>
<dbReference type="Gene3D" id="3.50.7.10">
    <property type="entry name" value="GroEL"/>
    <property type="match status" value="1"/>
</dbReference>
<dbReference type="GO" id="GO:0051082">
    <property type="term" value="F:unfolded protein binding"/>
    <property type="evidence" value="ECO:0007669"/>
    <property type="project" value="UniProtKB-UniRule"/>
</dbReference>
<feature type="binding site" evidence="6">
    <location>
        <position position="416"/>
    </location>
    <ligand>
        <name>ATP</name>
        <dbReference type="ChEBI" id="CHEBI:30616"/>
    </ligand>
</feature>
<keyword evidence="5 6" id="KW-0413">Isomerase</keyword>
<dbReference type="NCBIfam" id="TIGR02348">
    <property type="entry name" value="GroEL"/>
    <property type="match status" value="1"/>
</dbReference>
<dbReference type="InterPro" id="IPR027410">
    <property type="entry name" value="TCP-1-like_intermed_sf"/>
</dbReference>
<comment type="function">
    <text evidence="6 8">Together with its co-chaperonin GroES, plays an essential role in assisting protein folding. The GroEL-GroES system forms a nano-cage that allows encapsulation of the non-native substrate proteins and provides a physical environment optimized to promote and accelerate protein folding.</text>
</comment>
<feature type="binding site" evidence="6">
    <location>
        <begin position="30"/>
        <end position="33"/>
    </location>
    <ligand>
        <name>ATP</name>
        <dbReference type="ChEBI" id="CHEBI:30616"/>
    </ligand>
</feature>
<evidence type="ECO:0000256" key="4">
    <source>
        <dbReference type="ARBA" id="ARBA00023186"/>
    </source>
</evidence>
<dbReference type="PROSITE" id="PS00296">
    <property type="entry name" value="CHAPERONINS_CPN60"/>
    <property type="match status" value="1"/>
</dbReference>
<dbReference type="GO" id="GO:0016853">
    <property type="term" value="F:isomerase activity"/>
    <property type="evidence" value="ECO:0007669"/>
    <property type="project" value="UniProtKB-KW"/>
</dbReference>
<dbReference type="Gene3D" id="3.30.260.10">
    <property type="entry name" value="TCP-1-like chaperonin intermediate domain"/>
    <property type="match status" value="1"/>
</dbReference>
<dbReference type="PANTHER" id="PTHR45633">
    <property type="entry name" value="60 KDA HEAT SHOCK PROTEIN, MITOCHONDRIAL"/>
    <property type="match status" value="1"/>
</dbReference>
<dbReference type="HAMAP" id="MF_00600">
    <property type="entry name" value="CH60"/>
    <property type="match status" value="1"/>
</dbReference>
<evidence type="ECO:0000256" key="1">
    <source>
        <dbReference type="ARBA" id="ARBA00006607"/>
    </source>
</evidence>
<proteinExistence type="inferred from homology"/>
<dbReference type="GO" id="GO:0140662">
    <property type="term" value="F:ATP-dependent protein folding chaperone"/>
    <property type="evidence" value="ECO:0007669"/>
    <property type="project" value="InterPro"/>
</dbReference>
<dbReference type="GO" id="GO:0005737">
    <property type="term" value="C:cytoplasm"/>
    <property type="evidence" value="ECO:0007669"/>
    <property type="project" value="UniProtKB-SubCell"/>
</dbReference>
<feature type="region of interest" description="Disordered" evidence="10">
    <location>
        <begin position="524"/>
        <end position="554"/>
    </location>
</feature>
<comment type="similarity">
    <text evidence="1 6 7">Belongs to the chaperonin (HSP60) family.</text>
</comment>
<evidence type="ECO:0000256" key="6">
    <source>
        <dbReference type="HAMAP-Rule" id="MF_00600"/>
    </source>
</evidence>
<dbReference type="OrthoDB" id="9766614at2"/>
<sequence length="554" mass="58865">MSAKLVHYDADARDALKRGVDKLANAVKVTLGPRGRNVVIEKSFGAPTVTKDGVTVAKEIELSDKVENMGAQMVREVASKTSDNAGDGTTTATVLAQSIIQTGLKNVTAGANPMELKRGIDKAVTEVVKELKAQSEPVGDSLDSIRQVGTISANGDEEIGSRIAEAMEKVGKDGVITVEEAKGTETYLETVEGMQFDRGYLSPYFVTNSENMTAEMEEPYILIFDKKISNMKDLLPVLEKVIQTNRPLLIIAEDVEGEALATLVVNKLRGSLKIAAVKAPGFGDRRKAMLEDIAILTGGTVISEERGYKLENATLDFLGQADRVNIDKDNTTVVGGHGKNDDIKARINQIKSQIENTTSDYDREKLQERLAKLSGGVAVLYIGAASEVEMKEKKARVEDALHATRAAVEEGIVPGGGVALLRTLKAFDSLEAENGDQQVGFNIVKRALEAPLRAIANNAGVEGSIVVQKVLEGKGAYGYNARTEVYEDLIKAGVIDPTKVTRTALENAASVAGLMLTTEAVVVDKPSKDGDDDPAAGMPGGGMPGGMGGMGGMM</sequence>
<evidence type="ECO:0000256" key="10">
    <source>
        <dbReference type="SAM" id="MobiDB-lite"/>
    </source>
</evidence>
<dbReference type="RefSeq" id="WP_109647986.1">
    <property type="nucleotide sequence ID" value="NZ_QGGB01000010.1"/>
</dbReference>
<dbReference type="AlphaFoldDB" id="A0A316TP52"/>
<reference evidence="11 12" key="1">
    <citation type="submission" date="2018-05" db="EMBL/GenBank/DDBJ databases">
        <title>Rhodohalobacter halophilus gen. nov., sp. nov., a moderately halophilic member of the family Balneolaceae.</title>
        <authorList>
            <person name="Liu Z.-W."/>
        </authorList>
    </citation>
    <scope>NUCLEOTIDE SEQUENCE [LARGE SCALE GENOMIC DNA]</scope>
    <source>
        <strain evidence="11 12">8A47</strain>
    </source>
</reference>
<feature type="compositionally biased region" description="Gly residues" evidence="10">
    <location>
        <begin position="538"/>
        <end position="554"/>
    </location>
</feature>
<dbReference type="NCBIfam" id="NF009488">
    <property type="entry name" value="PRK12850.1"/>
    <property type="match status" value="1"/>
</dbReference>
<dbReference type="GO" id="GO:0042026">
    <property type="term" value="P:protein refolding"/>
    <property type="evidence" value="ECO:0007669"/>
    <property type="project" value="UniProtKB-UniRule"/>
</dbReference>
<accession>A0A316TP52</accession>
<evidence type="ECO:0000313" key="11">
    <source>
        <dbReference type="EMBL" id="PWN05431.1"/>
    </source>
</evidence>